<evidence type="ECO:0000313" key="2">
    <source>
        <dbReference type="EMBL" id="SDK66571.1"/>
    </source>
</evidence>
<proteinExistence type="predicted"/>
<feature type="domain" description="DUF559" evidence="1">
    <location>
        <begin position="45"/>
        <end position="101"/>
    </location>
</feature>
<evidence type="ECO:0000259" key="1">
    <source>
        <dbReference type="Pfam" id="PF04480"/>
    </source>
</evidence>
<dbReference type="EMBL" id="FNFU01000010">
    <property type="protein sequence ID" value="SDK66571.1"/>
    <property type="molecule type" value="Genomic_DNA"/>
</dbReference>
<sequence>MDLVDSGCGSGLETLTRLGLRAHNVTVRCQVHVPGIGWLDLLVGDRLVVELDSQRHHDNPQAYERDRARDLALVELGYIVVRVTHRRVMQDWASVERALLAIVRRQEHRWQPLHRAAGLAVTLD</sequence>
<dbReference type="InterPro" id="IPR011335">
    <property type="entry name" value="Restrct_endonuc-II-like"/>
</dbReference>
<dbReference type="AlphaFoldDB" id="A0A1G9DRN7"/>
<dbReference type="InterPro" id="IPR007569">
    <property type="entry name" value="DUF559"/>
</dbReference>
<dbReference type="Pfam" id="PF04480">
    <property type="entry name" value="DUF559"/>
    <property type="match status" value="1"/>
</dbReference>
<protein>
    <recommendedName>
        <fullName evidence="1">DUF559 domain-containing protein</fullName>
    </recommendedName>
</protein>
<reference evidence="2 3" key="1">
    <citation type="submission" date="2016-10" db="EMBL/GenBank/DDBJ databases">
        <authorList>
            <person name="de Groot N.N."/>
        </authorList>
    </citation>
    <scope>NUCLEOTIDE SEQUENCE [LARGE SCALE GENOMIC DNA]</scope>
    <source>
        <strain evidence="2 3">CGMCC 1.5382</strain>
    </source>
</reference>
<gene>
    <name evidence="2" type="ORF">SAMN05216282_11010</name>
</gene>
<dbReference type="STRING" id="386301.SAMN05216282_11010"/>
<organism evidence="2 3">
    <name type="scientific">Cryobacterium psychrotolerans</name>
    <dbReference type="NCBI Taxonomy" id="386301"/>
    <lineage>
        <taxon>Bacteria</taxon>
        <taxon>Bacillati</taxon>
        <taxon>Actinomycetota</taxon>
        <taxon>Actinomycetes</taxon>
        <taxon>Micrococcales</taxon>
        <taxon>Microbacteriaceae</taxon>
        <taxon>Cryobacterium</taxon>
    </lineage>
</organism>
<dbReference type="RefSeq" id="WP_167738572.1">
    <property type="nucleotide sequence ID" value="NZ_SOHP01000039.1"/>
</dbReference>
<evidence type="ECO:0000313" key="3">
    <source>
        <dbReference type="Proteomes" id="UP000198701"/>
    </source>
</evidence>
<dbReference type="SUPFAM" id="SSF52980">
    <property type="entry name" value="Restriction endonuclease-like"/>
    <property type="match status" value="1"/>
</dbReference>
<keyword evidence="3" id="KW-1185">Reference proteome</keyword>
<accession>A0A1G9DRN7</accession>
<dbReference type="Proteomes" id="UP000198701">
    <property type="component" value="Unassembled WGS sequence"/>
</dbReference>
<name>A0A1G9DRN7_9MICO</name>
<dbReference type="Gene3D" id="3.40.960.10">
    <property type="entry name" value="VSR Endonuclease"/>
    <property type="match status" value="1"/>
</dbReference>